<proteinExistence type="predicted"/>
<name>A0AA40D545_9PEZI</name>
<gene>
    <name evidence="2" type="ORF">QBC41DRAFT_368630</name>
</gene>
<feature type="compositionally biased region" description="Polar residues" evidence="1">
    <location>
        <begin position="473"/>
        <end position="486"/>
    </location>
</feature>
<reference evidence="2" key="1">
    <citation type="submission" date="2023-06" db="EMBL/GenBank/DDBJ databases">
        <title>Genome-scale phylogeny and comparative genomics of the fungal order Sordariales.</title>
        <authorList>
            <consortium name="Lawrence Berkeley National Laboratory"/>
            <person name="Hensen N."/>
            <person name="Bonometti L."/>
            <person name="Westerberg I."/>
            <person name="Brannstrom I.O."/>
            <person name="Guillou S."/>
            <person name="Cros-Aarteil S."/>
            <person name="Calhoun S."/>
            <person name="Haridas S."/>
            <person name="Kuo A."/>
            <person name="Mondo S."/>
            <person name="Pangilinan J."/>
            <person name="Riley R."/>
            <person name="Labutti K."/>
            <person name="Andreopoulos B."/>
            <person name="Lipzen A."/>
            <person name="Chen C."/>
            <person name="Yanf M."/>
            <person name="Daum C."/>
            <person name="Ng V."/>
            <person name="Clum A."/>
            <person name="Steindorff A."/>
            <person name="Ohm R."/>
            <person name="Martin F."/>
            <person name="Silar P."/>
            <person name="Natvig D."/>
            <person name="Lalanne C."/>
            <person name="Gautier V."/>
            <person name="Ament-Velasquez S.L."/>
            <person name="Kruys A."/>
            <person name="Hutchinson M.I."/>
            <person name="Powell A.J."/>
            <person name="Barry K."/>
            <person name="Miller A.N."/>
            <person name="Grigoriev I.V."/>
            <person name="Debuchy R."/>
            <person name="Gladieux P."/>
            <person name="Thoren M.H."/>
            <person name="Johannesson H."/>
        </authorList>
    </citation>
    <scope>NUCLEOTIDE SEQUENCE</scope>
    <source>
        <strain evidence="2">CBS 307.81</strain>
    </source>
</reference>
<organism evidence="2 3">
    <name type="scientific">Cercophora samala</name>
    <dbReference type="NCBI Taxonomy" id="330535"/>
    <lineage>
        <taxon>Eukaryota</taxon>
        <taxon>Fungi</taxon>
        <taxon>Dikarya</taxon>
        <taxon>Ascomycota</taxon>
        <taxon>Pezizomycotina</taxon>
        <taxon>Sordariomycetes</taxon>
        <taxon>Sordariomycetidae</taxon>
        <taxon>Sordariales</taxon>
        <taxon>Lasiosphaeriaceae</taxon>
        <taxon>Cercophora</taxon>
    </lineage>
</organism>
<keyword evidence="3" id="KW-1185">Reference proteome</keyword>
<evidence type="ECO:0000256" key="1">
    <source>
        <dbReference type="SAM" id="MobiDB-lite"/>
    </source>
</evidence>
<dbReference type="Proteomes" id="UP001174997">
    <property type="component" value="Unassembled WGS sequence"/>
</dbReference>
<feature type="region of interest" description="Disordered" evidence="1">
    <location>
        <begin position="451"/>
        <end position="486"/>
    </location>
</feature>
<dbReference type="EMBL" id="JAULSY010000158">
    <property type="protein sequence ID" value="KAK0660863.1"/>
    <property type="molecule type" value="Genomic_DNA"/>
</dbReference>
<feature type="region of interest" description="Disordered" evidence="1">
    <location>
        <begin position="510"/>
        <end position="529"/>
    </location>
</feature>
<protein>
    <submittedName>
        <fullName evidence="2">Uncharacterized protein</fullName>
    </submittedName>
</protein>
<comment type="caution">
    <text evidence="2">The sequence shown here is derived from an EMBL/GenBank/DDBJ whole genome shotgun (WGS) entry which is preliminary data.</text>
</comment>
<evidence type="ECO:0000313" key="2">
    <source>
        <dbReference type="EMBL" id="KAK0660863.1"/>
    </source>
</evidence>
<sequence length="583" mass="63288">MATLLAAVNIQNHSSDTTALQPVRVHPPNAEPDAAQLKEKLANLDLEDDLSAAQPSAELEKPPRRNDEGSVYVLASGADSGYGSIAPSPQGIKDSILDRTSVPVTYQYNSSLWKAMSKGNKKAHPGDISMKLKYMGSDEGSAKLFIVVQCEKRVAKRVRSFFGQEHIQRDLKPDFEVHIIGTGVIRLKAEHTVEVFAEPAGRATFCGMRIHVMVEAAQAFATFGGLVTVTSGNVSEVFGLTASHPLEDITVRSQSDNEDSDSEEFTDTNSMSEIYESDTYPQPSHSPQLNAMTSIGDIAHDSLHSSSIGSANHDWALIRLDTPVTLPNFVPGSHLSSGRITKLLPGDSGSWVVNETTHEVYGHVISVDALGEAHVIPLESTLSDIRARLGADEVALTSAAYLSSPTSPFLPWDKGLRTKGKSAMAMGDYEGENEDLAKTQYTTACQGFTPILTQDQDRPGSSIRGIPTPSGHDLSTAQPNNPRTEASVQSLRRNARQRWSGFYHRLKGKLTRENKKLSKKNKKPENPDPLSRICMEFYAKLPVGGDSARVTSDSGYCSMNSSAATTPSAYFSGRYYTADPQEE</sequence>
<accession>A0AA40D545</accession>
<evidence type="ECO:0000313" key="3">
    <source>
        <dbReference type="Proteomes" id="UP001174997"/>
    </source>
</evidence>
<dbReference type="AlphaFoldDB" id="A0AA40D545"/>